<keyword evidence="19" id="KW-1185">Reference proteome</keyword>
<evidence type="ECO:0000256" key="5">
    <source>
        <dbReference type="ARBA" id="ARBA00012266"/>
    </source>
</evidence>
<dbReference type="EC" id="4.1.3.27" evidence="5 15"/>
<dbReference type="RefSeq" id="WP_143848147.1">
    <property type="nucleotide sequence ID" value="NZ_VLXZ01000004.1"/>
</dbReference>
<dbReference type="GO" id="GO:0000162">
    <property type="term" value="P:L-tryptophan biosynthetic process"/>
    <property type="evidence" value="ECO:0007669"/>
    <property type="project" value="UniProtKB-UniPathway"/>
</dbReference>
<dbReference type="InterPro" id="IPR019999">
    <property type="entry name" value="Anth_synth_I-like"/>
</dbReference>
<dbReference type="InterPro" id="IPR005256">
    <property type="entry name" value="Anth_synth_I_PabB"/>
</dbReference>
<keyword evidence="9 15" id="KW-0822">Tryptophan biosynthesis</keyword>
<evidence type="ECO:0000256" key="11">
    <source>
        <dbReference type="ARBA" id="ARBA00023141"/>
    </source>
</evidence>
<evidence type="ECO:0000256" key="9">
    <source>
        <dbReference type="ARBA" id="ARBA00022822"/>
    </source>
</evidence>
<comment type="cofactor">
    <cofactor evidence="1 15">
        <name>Mg(2+)</name>
        <dbReference type="ChEBI" id="CHEBI:18420"/>
    </cofactor>
</comment>
<sequence length="502" mass="56161">MRQTPYDTFAEACKSYGTVRFTASYFADGLTPIHIIQQLHDQAAFLLESKDEQSTWSRYSFIGLNPLYELKENQGTYETFDRNKKVLVKASSFEAAFENTLTKLDVEPSDIPIPFTGGAVGYMSYDAIETIEPKLKRETESVLPHYHFLFCETLISYDHEQKELVVMVHLPKDDSSTKERYERGEAIVADVMGKLSRTSISTLSSGIPTSNQEVSFEGISSNYTKETYIRDVEAVQEYIKAGDVFQTVLSQRFTTPVSVKALDIYRVLRLINPSPYLFYLRLDDMEVVGSSPERLVQVQNGHVEIHPIAGTRPRGQTAEEDLQFREELLADEKERAEHYMLVDLARNDVGRIAQYGSVETPQLLEIGLFSHVMHIVSKVTGRLHPNTKPLEALMASFPAGTVSGAPKIRAMEILQELEPTRRGLYAGAIGYLGYDGNIDSCIAIRTMTIQNGTATIQAGAGIVADSHPESEFEETRNKAKALIRAVQIAEVMFSTEEASSHV</sequence>
<comment type="caution">
    <text evidence="18">The sequence shown here is derived from an EMBL/GenBank/DDBJ whole genome shotgun (WGS) entry which is preliminary data.</text>
</comment>
<evidence type="ECO:0000313" key="19">
    <source>
        <dbReference type="Proteomes" id="UP000318521"/>
    </source>
</evidence>
<dbReference type="EMBL" id="VLXZ01000004">
    <property type="protein sequence ID" value="TSB46917.1"/>
    <property type="molecule type" value="Genomic_DNA"/>
</dbReference>
<dbReference type="InterPro" id="IPR005801">
    <property type="entry name" value="ADC_synthase"/>
</dbReference>
<gene>
    <name evidence="15" type="primary">trpE</name>
    <name evidence="18" type="ORF">FN960_07805</name>
</gene>
<evidence type="ECO:0000259" key="16">
    <source>
        <dbReference type="Pfam" id="PF00425"/>
    </source>
</evidence>
<evidence type="ECO:0000313" key="18">
    <source>
        <dbReference type="EMBL" id="TSB46917.1"/>
    </source>
</evidence>
<dbReference type="Gene3D" id="3.60.120.10">
    <property type="entry name" value="Anthranilate synthase"/>
    <property type="match status" value="1"/>
</dbReference>
<comment type="subunit">
    <text evidence="4 15">Heterotetramer consisting of two non-identical subunits: a beta subunit (TrpG) and a large alpha subunit (TrpE).</text>
</comment>
<comment type="catalytic activity">
    <reaction evidence="14 15">
        <text>chorismate + L-glutamine = anthranilate + pyruvate + L-glutamate + H(+)</text>
        <dbReference type="Rhea" id="RHEA:21732"/>
        <dbReference type="ChEBI" id="CHEBI:15361"/>
        <dbReference type="ChEBI" id="CHEBI:15378"/>
        <dbReference type="ChEBI" id="CHEBI:16567"/>
        <dbReference type="ChEBI" id="CHEBI:29748"/>
        <dbReference type="ChEBI" id="CHEBI:29985"/>
        <dbReference type="ChEBI" id="CHEBI:58359"/>
        <dbReference type="EC" id="4.1.3.27"/>
    </reaction>
</comment>
<evidence type="ECO:0000256" key="12">
    <source>
        <dbReference type="ARBA" id="ARBA00023239"/>
    </source>
</evidence>
<dbReference type="PRINTS" id="PR00095">
    <property type="entry name" value="ANTSNTHASEI"/>
</dbReference>
<feature type="domain" description="Chorismate-utilising enzyme C-terminal" evidence="16">
    <location>
        <begin position="225"/>
        <end position="478"/>
    </location>
</feature>
<dbReference type="InterPro" id="IPR006805">
    <property type="entry name" value="Anth_synth_I_N"/>
</dbReference>
<evidence type="ECO:0000256" key="6">
    <source>
        <dbReference type="ARBA" id="ARBA00020653"/>
    </source>
</evidence>
<dbReference type="Pfam" id="PF00425">
    <property type="entry name" value="Chorismate_bind"/>
    <property type="match status" value="1"/>
</dbReference>
<keyword evidence="12 15" id="KW-0456">Lyase</keyword>
<keyword evidence="7 15" id="KW-0028">Amino-acid biosynthesis</keyword>
<comment type="function">
    <text evidence="13 15">Part of a heterotetrameric complex that catalyzes the two-step biosynthesis of anthranilate, an intermediate in the biosynthesis of L-tryptophan. In the first step, the glutamine-binding beta subunit (TrpG) of anthranilate synthase (AS) provides the glutamine amidotransferase activity which generates ammonia as a substrate that, along with chorismate, is used in the second step, catalyzed by the large alpha subunit of AS (TrpE) to produce anthranilate. In the absence of TrpG, TrpE can synthesize anthranilate directly from chorismate and high concentrations of ammonia.</text>
</comment>
<evidence type="ECO:0000256" key="15">
    <source>
        <dbReference type="RuleBase" id="RU364045"/>
    </source>
</evidence>
<accession>A0A553ZZP7</accession>
<dbReference type="PANTHER" id="PTHR11236:SF48">
    <property type="entry name" value="ISOCHORISMATE SYNTHASE MENF"/>
    <property type="match status" value="1"/>
</dbReference>
<evidence type="ECO:0000256" key="3">
    <source>
        <dbReference type="ARBA" id="ARBA00009562"/>
    </source>
</evidence>
<evidence type="ECO:0000256" key="1">
    <source>
        <dbReference type="ARBA" id="ARBA00001946"/>
    </source>
</evidence>
<dbReference type="UniPathway" id="UPA00035">
    <property type="reaction ID" value="UER00040"/>
</dbReference>
<keyword evidence="11 15" id="KW-0057">Aromatic amino acid biosynthesis</keyword>
<dbReference type="OrthoDB" id="9803598at2"/>
<evidence type="ECO:0000256" key="14">
    <source>
        <dbReference type="ARBA" id="ARBA00047683"/>
    </source>
</evidence>
<evidence type="ECO:0000256" key="13">
    <source>
        <dbReference type="ARBA" id="ARBA00025634"/>
    </source>
</evidence>
<comment type="pathway">
    <text evidence="2 15">Amino-acid biosynthesis; L-tryptophan biosynthesis; L-tryptophan from chorismate: step 1/5.</text>
</comment>
<dbReference type="GO" id="GO:0046872">
    <property type="term" value="F:metal ion binding"/>
    <property type="evidence" value="ECO:0007669"/>
    <property type="project" value="UniProtKB-KW"/>
</dbReference>
<dbReference type="AlphaFoldDB" id="A0A553ZZP7"/>
<reference evidence="18 19" key="1">
    <citation type="submission" date="2019-07" db="EMBL/GenBank/DDBJ databases">
        <authorList>
            <person name="Park Y.J."/>
            <person name="Jeong S.E."/>
            <person name="Jung H.S."/>
        </authorList>
    </citation>
    <scope>NUCLEOTIDE SEQUENCE [LARGE SCALE GENOMIC DNA]</scope>
    <source>
        <strain evidence="19">P16(2019)</strain>
    </source>
</reference>
<proteinExistence type="inferred from homology"/>
<feature type="domain" description="Anthranilate synthase component I N-terminal" evidence="17">
    <location>
        <begin position="28"/>
        <end position="165"/>
    </location>
</feature>
<evidence type="ECO:0000256" key="2">
    <source>
        <dbReference type="ARBA" id="ARBA00004873"/>
    </source>
</evidence>
<keyword evidence="8 15" id="KW-0479">Metal-binding</keyword>
<dbReference type="InterPro" id="IPR015890">
    <property type="entry name" value="Chorismate_C"/>
</dbReference>
<dbReference type="SUPFAM" id="SSF56322">
    <property type="entry name" value="ADC synthase"/>
    <property type="match status" value="1"/>
</dbReference>
<evidence type="ECO:0000259" key="17">
    <source>
        <dbReference type="Pfam" id="PF04715"/>
    </source>
</evidence>
<keyword evidence="10 15" id="KW-0460">Magnesium</keyword>
<evidence type="ECO:0000256" key="7">
    <source>
        <dbReference type="ARBA" id="ARBA00022605"/>
    </source>
</evidence>
<organism evidence="18 19">
    <name type="scientific">Alkalicoccobacillus porphyridii</name>
    <dbReference type="NCBI Taxonomy" id="2597270"/>
    <lineage>
        <taxon>Bacteria</taxon>
        <taxon>Bacillati</taxon>
        <taxon>Bacillota</taxon>
        <taxon>Bacilli</taxon>
        <taxon>Bacillales</taxon>
        <taxon>Bacillaceae</taxon>
        <taxon>Alkalicoccobacillus</taxon>
    </lineage>
</organism>
<evidence type="ECO:0000256" key="8">
    <source>
        <dbReference type="ARBA" id="ARBA00022723"/>
    </source>
</evidence>
<dbReference type="PANTHER" id="PTHR11236">
    <property type="entry name" value="AMINOBENZOATE/ANTHRANILATE SYNTHASE"/>
    <property type="match status" value="1"/>
</dbReference>
<dbReference type="NCBIfam" id="TIGR00564">
    <property type="entry name" value="trpE_most"/>
    <property type="match status" value="1"/>
</dbReference>
<name>A0A553ZZP7_9BACI</name>
<evidence type="ECO:0000256" key="10">
    <source>
        <dbReference type="ARBA" id="ARBA00022842"/>
    </source>
</evidence>
<protein>
    <recommendedName>
        <fullName evidence="6 15">Anthranilate synthase component 1</fullName>
        <ecNumber evidence="5 15">4.1.3.27</ecNumber>
    </recommendedName>
</protein>
<comment type="similarity">
    <text evidence="3 15">Belongs to the anthranilate synthase component I family.</text>
</comment>
<dbReference type="GO" id="GO:0004049">
    <property type="term" value="F:anthranilate synthase activity"/>
    <property type="evidence" value="ECO:0007669"/>
    <property type="project" value="UniProtKB-EC"/>
</dbReference>
<dbReference type="Proteomes" id="UP000318521">
    <property type="component" value="Unassembled WGS sequence"/>
</dbReference>
<dbReference type="Pfam" id="PF04715">
    <property type="entry name" value="Anth_synt_I_N"/>
    <property type="match status" value="1"/>
</dbReference>
<evidence type="ECO:0000256" key="4">
    <source>
        <dbReference type="ARBA" id="ARBA00011575"/>
    </source>
</evidence>